<evidence type="ECO:0000256" key="2">
    <source>
        <dbReference type="ARBA" id="ARBA00023125"/>
    </source>
</evidence>
<evidence type="ECO:0000256" key="3">
    <source>
        <dbReference type="ARBA" id="ARBA00023163"/>
    </source>
</evidence>
<dbReference type="PANTHER" id="PTHR30055:SF146">
    <property type="entry name" value="HTH-TYPE TRANSCRIPTIONAL DUAL REGULATOR CECR"/>
    <property type="match status" value="1"/>
</dbReference>
<dbReference type="InterPro" id="IPR023772">
    <property type="entry name" value="DNA-bd_HTH_TetR-type_CS"/>
</dbReference>
<organism evidence="7 8">
    <name type="scientific">Streptomyces boncukensis</name>
    <dbReference type="NCBI Taxonomy" id="2711219"/>
    <lineage>
        <taxon>Bacteria</taxon>
        <taxon>Bacillati</taxon>
        <taxon>Actinomycetota</taxon>
        <taxon>Actinomycetes</taxon>
        <taxon>Kitasatosporales</taxon>
        <taxon>Streptomycetaceae</taxon>
        <taxon>Streptomyces</taxon>
    </lineage>
</organism>
<comment type="caution">
    <text evidence="7">The sequence shown here is derived from an EMBL/GenBank/DDBJ whole genome shotgun (WGS) entry which is preliminary data.</text>
</comment>
<keyword evidence="1" id="KW-0805">Transcription regulation</keyword>
<reference evidence="7 8" key="1">
    <citation type="submission" date="2020-02" db="EMBL/GenBank/DDBJ databases">
        <title>Whole-genome analyses of novel actinobacteria.</title>
        <authorList>
            <person name="Sahin N."/>
            <person name="Tatar D."/>
        </authorList>
    </citation>
    <scope>NUCLEOTIDE SEQUENCE [LARGE SCALE GENOMIC DNA]</scope>
    <source>
        <strain evidence="7 8">SB3404</strain>
    </source>
</reference>
<dbReference type="AlphaFoldDB" id="A0A6G4X7P9"/>
<dbReference type="PROSITE" id="PS01081">
    <property type="entry name" value="HTH_TETR_1"/>
    <property type="match status" value="1"/>
</dbReference>
<evidence type="ECO:0000256" key="1">
    <source>
        <dbReference type="ARBA" id="ARBA00023015"/>
    </source>
</evidence>
<dbReference type="PRINTS" id="PR00455">
    <property type="entry name" value="HTHTETR"/>
</dbReference>
<evidence type="ECO:0000313" key="8">
    <source>
        <dbReference type="Proteomes" id="UP000477722"/>
    </source>
</evidence>
<dbReference type="GO" id="GO:0000976">
    <property type="term" value="F:transcription cis-regulatory region binding"/>
    <property type="evidence" value="ECO:0007669"/>
    <property type="project" value="TreeGrafter"/>
</dbReference>
<feature type="domain" description="HTH tetR-type" evidence="6">
    <location>
        <begin position="31"/>
        <end position="91"/>
    </location>
</feature>
<dbReference type="SUPFAM" id="SSF46689">
    <property type="entry name" value="Homeodomain-like"/>
    <property type="match status" value="1"/>
</dbReference>
<dbReference type="Gene3D" id="1.10.357.10">
    <property type="entry name" value="Tetracycline Repressor, domain 2"/>
    <property type="match status" value="1"/>
</dbReference>
<evidence type="ECO:0000256" key="4">
    <source>
        <dbReference type="PROSITE-ProRule" id="PRU00335"/>
    </source>
</evidence>
<evidence type="ECO:0000259" key="6">
    <source>
        <dbReference type="PROSITE" id="PS50977"/>
    </source>
</evidence>
<dbReference type="Pfam" id="PF00440">
    <property type="entry name" value="TetR_N"/>
    <property type="match status" value="1"/>
</dbReference>
<name>A0A6G4X7P9_9ACTN</name>
<accession>A0A6G4X7P9</accession>
<sequence length="227" mass="23832">MTSGPGHRAAARGAHARLRPGGRSRAGRGSARKRAAILAGALRVFARDGYTCASVSAVAAASGVSTRTVYNHFGDKARLFQRVLQESARKVAEEQVAIIGRHLGELTEAEGGLIAFGRAWAGSATAHPDHFAVVRQISAEACRVPHAALSAWREAGPVRVRREVARRLSGPAGRGLPPLGDPERAALHLLLLVTEPQGSAGALTAEEREELVVAGVRTFLHGYAPAP</sequence>
<dbReference type="InterPro" id="IPR050109">
    <property type="entry name" value="HTH-type_TetR-like_transc_reg"/>
</dbReference>
<gene>
    <name evidence="7" type="ORF">G5C65_31960</name>
</gene>
<feature type="compositionally biased region" description="Low complexity" evidence="5">
    <location>
        <begin position="1"/>
        <end position="13"/>
    </location>
</feature>
<evidence type="ECO:0000313" key="7">
    <source>
        <dbReference type="EMBL" id="NGO72877.1"/>
    </source>
</evidence>
<keyword evidence="3" id="KW-0804">Transcription</keyword>
<dbReference type="Pfam" id="PF14246">
    <property type="entry name" value="TetR_C_7"/>
    <property type="match status" value="1"/>
</dbReference>
<dbReference type="RefSeq" id="WP_165302539.1">
    <property type="nucleotide sequence ID" value="NZ_JAAKZZ010000560.1"/>
</dbReference>
<evidence type="ECO:0000256" key="5">
    <source>
        <dbReference type="SAM" id="MobiDB-lite"/>
    </source>
</evidence>
<dbReference type="PANTHER" id="PTHR30055">
    <property type="entry name" value="HTH-TYPE TRANSCRIPTIONAL REGULATOR RUTR"/>
    <property type="match status" value="1"/>
</dbReference>
<feature type="DNA-binding region" description="H-T-H motif" evidence="4">
    <location>
        <begin position="54"/>
        <end position="73"/>
    </location>
</feature>
<dbReference type="InterPro" id="IPR001647">
    <property type="entry name" value="HTH_TetR"/>
</dbReference>
<dbReference type="GO" id="GO:0045892">
    <property type="term" value="P:negative regulation of DNA-templated transcription"/>
    <property type="evidence" value="ECO:0007669"/>
    <property type="project" value="UniProtKB-ARBA"/>
</dbReference>
<dbReference type="FunFam" id="1.10.10.60:FF:000141">
    <property type="entry name" value="TetR family transcriptional regulator"/>
    <property type="match status" value="1"/>
</dbReference>
<dbReference type="PROSITE" id="PS50977">
    <property type="entry name" value="HTH_TETR_2"/>
    <property type="match status" value="1"/>
</dbReference>
<feature type="region of interest" description="Disordered" evidence="5">
    <location>
        <begin position="1"/>
        <end position="30"/>
    </location>
</feature>
<dbReference type="InterPro" id="IPR039536">
    <property type="entry name" value="TetR_C_Proteobacteria"/>
</dbReference>
<dbReference type="EMBL" id="JAAKZZ010000560">
    <property type="protein sequence ID" value="NGO72877.1"/>
    <property type="molecule type" value="Genomic_DNA"/>
</dbReference>
<dbReference type="Proteomes" id="UP000477722">
    <property type="component" value="Unassembled WGS sequence"/>
</dbReference>
<dbReference type="GO" id="GO:0003700">
    <property type="term" value="F:DNA-binding transcription factor activity"/>
    <property type="evidence" value="ECO:0007669"/>
    <property type="project" value="TreeGrafter"/>
</dbReference>
<proteinExistence type="predicted"/>
<protein>
    <submittedName>
        <fullName evidence="7">TetR/AcrR family transcriptional regulator</fullName>
    </submittedName>
</protein>
<feature type="compositionally biased region" description="Basic residues" evidence="5">
    <location>
        <begin position="14"/>
        <end position="30"/>
    </location>
</feature>
<keyword evidence="8" id="KW-1185">Reference proteome</keyword>
<keyword evidence="2 4" id="KW-0238">DNA-binding</keyword>
<dbReference type="InterPro" id="IPR009057">
    <property type="entry name" value="Homeodomain-like_sf"/>
</dbReference>